<keyword evidence="6" id="KW-0540">Nuclease</keyword>
<evidence type="ECO:0000256" key="5">
    <source>
        <dbReference type="ARBA" id="ARBA00022705"/>
    </source>
</evidence>
<dbReference type="GO" id="GO:0016787">
    <property type="term" value="F:hydrolase activity"/>
    <property type="evidence" value="ECO:0007669"/>
    <property type="project" value="UniProtKB-KW"/>
</dbReference>
<dbReference type="Gene3D" id="3.40.1310.20">
    <property type="match status" value="1"/>
</dbReference>
<keyword evidence="9" id="KW-0255">Endonuclease</keyword>
<dbReference type="PROSITE" id="PS52020">
    <property type="entry name" value="CRESS_DNA_REP"/>
    <property type="match status" value="1"/>
</dbReference>
<feature type="domain" description="CRESS-DNA virus Rep endonuclease" evidence="13">
    <location>
        <begin position="4"/>
        <end position="108"/>
    </location>
</feature>
<evidence type="ECO:0000256" key="11">
    <source>
        <dbReference type="ARBA" id="ARBA00023124"/>
    </source>
</evidence>
<dbReference type="GO" id="GO:0006260">
    <property type="term" value="P:DNA replication"/>
    <property type="evidence" value="ECO:0007669"/>
    <property type="project" value="UniProtKB-KW"/>
</dbReference>
<evidence type="ECO:0000256" key="10">
    <source>
        <dbReference type="ARBA" id="ARBA00022801"/>
    </source>
</evidence>
<evidence type="ECO:0000259" key="13">
    <source>
        <dbReference type="PROSITE" id="PS52020"/>
    </source>
</evidence>
<dbReference type="GO" id="GO:0046872">
    <property type="term" value="F:metal ion binding"/>
    <property type="evidence" value="ECO:0007669"/>
    <property type="project" value="UniProtKB-KW"/>
</dbReference>
<evidence type="ECO:0000256" key="12">
    <source>
        <dbReference type="ARBA" id="ARBA00023125"/>
    </source>
</evidence>
<dbReference type="GO" id="GO:0004519">
    <property type="term" value="F:endonuclease activity"/>
    <property type="evidence" value="ECO:0007669"/>
    <property type="project" value="UniProtKB-KW"/>
</dbReference>
<evidence type="ECO:0000256" key="2">
    <source>
        <dbReference type="ARBA" id="ARBA00022562"/>
    </source>
</evidence>
<dbReference type="GO" id="GO:0016779">
    <property type="term" value="F:nucleotidyltransferase activity"/>
    <property type="evidence" value="ECO:0007669"/>
    <property type="project" value="UniProtKB-KW"/>
</dbReference>
<keyword evidence="12" id="KW-0238">DNA-binding</keyword>
<protein>
    <submittedName>
        <fullName evidence="14">Replication-associated protein</fullName>
    </submittedName>
</protein>
<dbReference type="Pfam" id="PF00799">
    <property type="entry name" value="Gemini_AL1"/>
    <property type="match status" value="1"/>
</dbReference>
<dbReference type="GO" id="GO:0000166">
    <property type="term" value="F:nucleotide binding"/>
    <property type="evidence" value="ECO:0007669"/>
    <property type="project" value="UniProtKB-KW"/>
</dbReference>
<keyword evidence="5" id="KW-0235">DNA replication</keyword>
<dbReference type="InterPro" id="IPR049912">
    <property type="entry name" value="CRESS_DNA_REP"/>
</dbReference>
<evidence type="ECO:0000256" key="7">
    <source>
        <dbReference type="ARBA" id="ARBA00022723"/>
    </source>
</evidence>
<keyword evidence="10" id="KW-0378">Hydrolase</keyword>
<keyword evidence="7" id="KW-0479">Metal-binding</keyword>
<keyword evidence="3" id="KW-0808">Transferase</keyword>
<evidence type="ECO:0000256" key="3">
    <source>
        <dbReference type="ARBA" id="ARBA00022679"/>
    </source>
</evidence>
<evidence type="ECO:0000256" key="1">
    <source>
        <dbReference type="ARBA" id="ARBA00004147"/>
    </source>
</evidence>
<keyword evidence="2" id="KW-1048">Host nucleus</keyword>
<dbReference type="GO" id="GO:0042025">
    <property type="term" value="C:host cell nucleus"/>
    <property type="evidence" value="ECO:0007669"/>
    <property type="project" value="UniProtKB-SubCell"/>
</dbReference>
<accession>A0A8K1M3X0</accession>
<evidence type="ECO:0000256" key="8">
    <source>
        <dbReference type="ARBA" id="ARBA00022741"/>
    </source>
</evidence>
<name>A0A8K1M3X0_9VIRU</name>
<dbReference type="EMBL" id="MZ556139">
    <property type="protein sequence ID" value="UBJ26145.1"/>
    <property type="molecule type" value="Genomic_DNA"/>
</dbReference>
<dbReference type="GO" id="GO:0003677">
    <property type="term" value="F:DNA binding"/>
    <property type="evidence" value="ECO:0007669"/>
    <property type="project" value="UniProtKB-KW"/>
</dbReference>
<evidence type="ECO:0000313" key="14">
    <source>
        <dbReference type="EMBL" id="UBJ26145.1"/>
    </source>
</evidence>
<reference evidence="14" key="1">
    <citation type="submission" date="2021-07" db="EMBL/GenBank/DDBJ databases">
        <title>Communication and adaptive evolution of viruses within giant pandas and their associated organisms in a local ecological environment.</title>
        <authorList>
            <person name="Zhao M."/>
            <person name="Liu S."/>
            <person name="Zhang W."/>
        </authorList>
    </citation>
    <scope>NUCLEOTIDE SEQUENCE</scope>
    <source>
        <strain evidence="14">AliP02geno02-2015</strain>
    </source>
</reference>
<evidence type="ECO:0000256" key="4">
    <source>
        <dbReference type="ARBA" id="ARBA00022695"/>
    </source>
</evidence>
<dbReference type="SUPFAM" id="SSF55464">
    <property type="entry name" value="Origin of replication-binding domain, RBD-like"/>
    <property type="match status" value="1"/>
</dbReference>
<organism evidence="14">
    <name type="scientific">Red panda feces-associated gemycircularvirus</name>
    <dbReference type="NCBI Taxonomy" id="2864013"/>
    <lineage>
        <taxon>Viruses</taxon>
        <taxon>Monodnaviria</taxon>
        <taxon>Shotokuvirae</taxon>
        <taxon>Cressdnaviricota</taxon>
        <taxon>Repensiviricetes</taxon>
        <taxon>Geplafuvirales</taxon>
        <taxon>Genomoviridae</taxon>
        <taxon>Gemycircularvirus</taxon>
    </lineage>
</organism>
<proteinExistence type="predicted"/>
<evidence type="ECO:0000256" key="9">
    <source>
        <dbReference type="ARBA" id="ARBA00022759"/>
    </source>
</evidence>
<evidence type="ECO:0000256" key="6">
    <source>
        <dbReference type="ARBA" id="ARBA00022722"/>
    </source>
</evidence>
<keyword evidence="4" id="KW-0548">Nucleotidyltransferase</keyword>
<keyword evidence="11" id="KW-0190">Covalent protein-DNA linkage</keyword>
<keyword evidence="8" id="KW-0547">Nucleotide-binding</keyword>
<sequence>MSFAFNSRYVLLTYAQSDGLSEWDVLEHISGLGAECIIARENHADGGTHLHAFCDFGRKFRSRRSDIFDVGGRHANITPSRGRPEFGWDYAVKDGDVVAGGLARPGSGGLPEAPNKWGQIVGAENEQQFWELVEELDPKALATQYPSLRKFADWRFRPVAESYVHPDGLEFELGMVPELVEWREQSLGHDSGVMSGEVALRDMHDADYAVFDDMRGGIEFFPSWKEWLGSQAVVTVKKLYRDPVQVKWGKPSIWLSNADPRSQLRSSVHHANEGKMSAIENDIAWLEGNCQFVYIEDSIISHANTD</sequence>
<comment type="subcellular location">
    <subcellularLocation>
        <location evidence="1">Host nucleus</location>
    </subcellularLocation>
</comment>